<dbReference type="EMBL" id="CAJNOK010062753">
    <property type="protein sequence ID" value="CAF1641994.1"/>
    <property type="molecule type" value="Genomic_DNA"/>
</dbReference>
<proteinExistence type="predicted"/>
<dbReference type="AlphaFoldDB" id="A0A8S2G7F6"/>
<sequence>VVTAVLSLQWIIFYTYSMVTMNVLSSVERQTIETFVSGLSNTIYYINNTKSFYLYTLSSDLFRKTLRRFIFKYVLHKPYLATTTQMNTLTNMFSVQVANKTQQG</sequence>
<reference evidence="1" key="1">
    <citation type="submission" date="2021-02" db="EMBL/GenBank/DDBJ databases">
        <authorList>
            <person name="Nowell W R."/>
        </authorList>
    </citation>
    <scope>NUCLEOTIDE SEQUENCE</scope>
</reference>
<feature type="non-terminal residue" evidence="1">
    <location>
        <position position="1"/>
    </location>
</feature>
<evidence type="ECO:0000313" key="3">
    <source>
        <dbReference type="Proteomes" id="UP000677228"/>
    </source>
</evidence>
<name>A0A8S2G7F6_9BILA</name>
<comment type="caution">
    <text evidence="1">The sequence shown here is derived from an EMBL/GenBank/DDBJ whole genome shotgun (WGS) entry which is preliminary data.</text>
</comment>
<evidence type="ECO:0000313" key="2">
    <source>
        <dbReference type="EMBL" id="CAF4479308.1"/>
    </source>
</evidence>
<evidence type="ECO:0000313" key="1">
    <source>
        <dbReference type="EMBL" id="CAF1641994.1"/>
    </source>
</evidence>
<dbReference type="Proteomes" id="UP000682733">
    <property type="component" value="Unassembled WGS sequence"/>
</dbReference>
<protein>
    <submittedName>
        <fullName evidence="1">Uncharacterized protein</fullName>
    </submittedName>
</protein>
<accession>A0A8S2G7F6</accession>
<dbReference type="Proteomes" id="UP000677228">
    <property type="component" value="Unassembled WGS sequence"/>
</dbReference>
<dbReference type="EMBL" id="CAJOBA010089762">
    <property type="protein sequence ID" value="CAF4479308.1"/>
    <property type="molecule type" value="Genomic_DNA"/>
</dbReference>
<organism evidence="1 3">
    <name type="scientific">Didymodactylos carnosus</name>
    <dbReference type="NCBI Taxonomy" id="1234261"/>
    <lineage>
        <taxon>Eukaryota</taxon>
        <taxon>Metazoa</taxon>
        <taxon>Spiralia</taxon>
        <taxon>Gnathifera</taxon>
        <taxon>Rotifera</taxon>
        <taxon>Eurotatoria</taxon>
        <taxon>Bdelloidea</taxon>
        <taxon>Philodinida</taxon>
        <taxon>Philodinidae</taxon>
        <taxon>Didymodactylos</taxon>
    </lineage>
</organism>
<gene>
    <name evidence="1" type="ORF">OVA965_LOCUS44336</name>
    <name evidence="2" type="ORF">TMI583_LOCUS47077</name>
</gene>